<sequence length="64" mass="7397">IYMSKQHPTTAVSFQTYFEVRNKNKTLLPFGIFCLKESQICFPFISNDFSAGKAPHRNDHRDSS</sequence>
<reference evidence="1 2" key="1">
    <citation type="submission" date="2015-09" db="EMBL/GenBank/DDBJ databases">
        <title>Trachymyrmex cornetzi WGS genome.</title>
        <authorList>
            <person name="Nygaard S."/>
            <person name="Hu H."/>
            <person name="Boomsma J."/>
            <person name="Zhang G."/>
        </authorList>
    </citation>
    <scope>NUCLEOTIDE SEQUENCE [LARGE SCALE GENOMIC DNA]</scope>
    <source>
        <strain evidence="1">Tcor2-1</strain>
        <tissue evidence="1">Whole body</tissue>
    </source>
</reference>
<protein>
    <submittedName>
        <fullName evidence="1">Uncharacterized protein</fullName>
    </submittedName>
</protein>
<dbReference type="Proteomes" id="UP000078492">
    <property type="component" value="Unassembled WGS sequence"/>
</dbReference>
<name>A0A151J0S9_9HYME</name>
<evidence type="ECO:0000313" key="1">
    <source>
        <dbReference type="EMBL" id="KYN14947.1"/>
    </source>
</evidence>
<dbReference type="AlphaFoldDB" id="A0A151J0S9"/>
<feature type="non-terminal residue" evidence="1">
    <location>
        <position position="1"/>
    </location>
</feature>
<accession>A0A151J0S9</accession>
<dbReference type="EMBL" id="KQ980636">
    <property type="protein sequence ID" value="KYN14947.1"/>
    <property type="molecule type" value="Genomic_DNA"/>
</dbReference>
<organism evidence="1 2">
    <name type="scientific">Trachymyrmex cornetzi</name>
    <dbReference type="NCBI Taxonomy" id="471704"/>
    <lineage>
        <taxon>Eukaryota</taxon>
        <taxon>Metazoa</taxon>
        <taxon>Ecdysozoa</taxon>
        <taxon>Arthropoda</taxon>
        <taxon>Hexapoda</taxon>
        <taxon>Insecta</taxon>
        <taxon>Pterygota</taxon>
        <taxon>Neoptera</taxon>
        <taxon>Endopterygota</taxon>
        <taxon>Hymenoptera</taxon>
        <taxon>Apocrita</taxon>
        <taxon>Aculeata</taxon>
        <taxon>Formicoidea</taxon>
        <taxon>Formicidae</taxon>
        <taxon>Myrmicinae</taxon>
        <taxon>Trachymyrmex</taxon>
    </lineage>
</organism>
<gene>
    <name evidence="1" type="ORF">ALC57_12843</name>
</gene>
<keyword evidence="2" id="KW-1185">Reference proteome</keyword>
<evidence type="ECO:0000313" key="2">
    <source>
        <dbReference type="Proteomes" id="UP000078492"/>
    </source>
</evidence>
<proteinExistence type="predicted"/>